<dbReference type="Gene3D" id="3.40.190.10">
    <property type="entry name" value="Periplasmic binding protein-like II"/>
    <property type="match status" value="2"/>
</dbReference>
<feature type="domain" description="ACT" evidence="9">
    <location>
        <begin position="192"/>
        <end position="267"/>
    </location>
</feature>
<proteinExistence type="predicted"/>
<dbReference type="Pfam" id="PF00800">
    <property type="entry name" value="PDT"/>
    <property type="match status" value="1"/>
</dbReference>
<dbReference type="InterPro" id="IPR001086">
    <property type="entry name" value="Preph_deHydtase"/>
</dbReference>
<dbReference type="CDD" id="cd13630">
    <property type="entry name" value="PBP2_PDT_1"/>
    <property type="match status" value="1"/>
</dbReference>
<dbReference type="InterPro" id="IPR045865">
    <property type="entry name" value="ACT-like_dom_sf"/>
</dbReference>
<evidence type="ECO:0000313" key="11">
    <source>
        <dbReference type="Proteomes" id="UP000590964"/>
    </source>
</evidence>
<evidence type="ECO:0000256" key="1">
    <source>
        <dbReference type="ARBA" id="ARBA00004741"/>
    </source>
</evidence>
<evidence type="ECO:0000259" key="8">
    <source>
        <dbReference type="PROSITE" id="PS51171"/>
    </source>
</evidence>
<reference evidence="11" key="1">
    <citation type="journal article" date="2020" name="bioRxiv">
        <title>A rank-normalized archaeal taxonomy based on genome phylogeny resolves widespread incomplete and uneven classifications.</title>
        <authorList>
            <person name="Rinke C."/>
            <person name="Chuvochina M."/>
            <person name="Mussig A.J."/>
            <person name="Chaumeil P.-A."/>
            <person name="Waite D.W."/>
            <person name="Whitman W.B."/>
            <person name="Parks D.H."/>
            <person name="Hugenholtz P."/>
        </authorList>
    </citation>
    <scope>NUCLEOTIDE SEQUENCE [LARGE SCALE GENOMIC DNA]</scope>
</reference>
<dbReference type="GO" id="GO:0009094">
    <property type="term" value="P:L-phenylalanine biosynthetic process"/>
    <property type="evidence" value="ECO:0007669"/>
    <property type="project" value="UniProtKB-KW"/>
</dbReference>
<dbReference type="FunFam" id="3.40.190.10:FF:000034">
    <property type="entry name" value="Chorismate mutase/prephenate dehydratase"/>
    <property type="match status" value="1"/>
</dbReference>
<dbReference type="Gene3D" id="3.30.70.260">
    <property type="match status" value="1"/>
</dbReference>
<dbReference type="PANTHER" id="PTHR21022">
    <property type="entry name" value="PREPHENATE DEHYDRATASE P PROTEIN"/>
    <property type="match status" value="1"/>
</dbReference>
<dbReference type="InterPro" id="IPR002912">
    <property type="entry name" value="ACT_dom"/>
</dbReference>
<evidence type="ECO:0000256" key="2">
    <source>
        <dbReference type="ARBA" id="ARBA00013147"/>
    </source>
</evidence>
<comment type="caution">
    <text evidence="10">The sequence shown here is derived from an EMBL/GenBank/DDBJ whole genome shotgun (WGS) entry which is preliminary data.</text>
</comment>
<evidence type="ECO:0000256" key="3">
    <source>
        <dbReference type="ARBA" id="ARBA00022605"/>
    </source>
</evidence>
<dbReference type="FunFam" id="3.30.70.260:FF:000012">
    <property type="entry name" value="Prephenate dehydratase"/>
    <property type="match status" value="1"/>
</dbReference>
<comment type="catalytic activity">
    <reaction evidence="7">
        <text>prephenate + H(+) = 3-phenylpyruvate + CO2 + H2O</text>
        <dbReference type="Rhea" id="RHEA:21648"/>
        <dbReference type="ChEBI" id="CHEBI:15377"/>
        <dbReference type="ChEBI" id="CHEBI:15378"/>
        <dbReference type="ChEBI" id="CHEBI:16526"/>
        <dbReference type="ChEBI" id="CHEBI:18005"/>
        <dbReference type="ChEBI" id="CHEBI:29934"/>
        <dbReference type="EC" id="4.2.1.51"/>
    </reaction>
</comment>
<keyword evidence="3" id="KW-0028">Amino-acid biosynthesis</keyword>
<keyword evidence="4" id="KW-0057">Aromatic amino acid biosynthesis</keyword>
<dbReference type="InterPro" id="IPR018528">
    <property type="entry name" value="Preph_deHydtase_CS"/>
</dbReference>
<evidence type="ECO:0000256" key="4">
    <source>
        <dbReference type="ARBA" id="ARBA00023141"/>
    </source>
</evidence>
<dbReference type="PROSITE" id="PS51171">
    <property type="entry name" value="PREPHENATE_DEHYDR_3"/>
    <property type="match status" value="1"/>
</dbReference>
<feature type="domain" description="Prephenate dehydratase" evidence="8">
    <location>
        <begin position="6"/>
        <end position="180"/>
    </location>
</feature>
<dbReference type="SUPFAM" id="SSF55021">
    <property type="entry name" value="ACT-like"/>
    <property type="match status" value="1"/>
</dbReference>
<dbReference type="PANTHER" id="PTHR21022:SF19">
    <property type="entry name" value="PREPHENATE DEHYDRATASE-RELATED"/>
    <property type="match status" value="1"/>
</dbReference>
<accession>A0A7J4JUM4</accession>
<dbReference type="GO" id="GO:0005737">
    <property type="term" value="C:cytoplasm"/>
    <property type="evidence" value="ECO:0007669"/>
    <property type="project" value="TreeGrafter"/>
</dbReference>
<dbReference type="EMBL" id="DUFW01000027">
    <property type="protein sequence ID" value="HIH21408.1"/>
    <property type="molecule type" value="Genomic_DNA"/>
</dbReference>
<dbReference type="GO" id="GO:0004664">
    <property type="term" value="F:prephenate dehydratase activity"/>
    <property type="evidence" value="ECO:0007669"/>
    <property type="project" value="UniProtKB-EC"/>
</dbReference>
<dbReference type="Proteomes" id="UP000590964">
    <property type="component" value="Unassembled WGS sequence"/>
</dbReference>
<dbReference type="PROSITE" id="PS00858">
    <property type="entry name" value="PREPHENATE_DEHYDR_2"/>
    <property type="match status" value="1"/>
</dbReference>
<sequence>MAETAKVAYLGPEASFSHAAALKLFPNAKIVPEKSFQDIFRIVEEGKAEFGVVPIENSTEGSVNVNLDLLAEGELKIVKETSMKIEHQLVSKAGSLKEVKIVFSHPQGLAQCRQWLQKNLPEVELSESSSTAKAAESVAGIPNSAAISSLLAARKFGLNILAENIQDNPNNQTRFVVISKKAAKPSGKVKTSILFSTKHKPGALFDALKALKDFGVNMTKIESRPSKKDAWHYVFFVDFEGSQESENVKKALEELGRHCDSLKILGSFEVI</sequence>
<dbReference type="AlphaFoldDB" id="A0A7J4JUM4"/>
<keyword evidence="6 10" id="KW-0456">Lyase</keyword>
<dbReference type="PROSITE" id="PS00857">
    <property type="entry name" value="PREPHENATE_DEHYDR_1"/>
    <property type="match status" value="1"/>
</dbReference>
<dbReference type="PROSITE" id="PS51671">
    <property type="entry name" value="ACT"/>
    <property type="match status" value="1"/>
</dbReference>
<dbReference type="CDD" id="cd04905">
    <property type="entry name" value="ACT_CM-PDT"/>
    <property type="match status" value="1"/>
</dbReference>
<name>A0A7J4JUM4_9ARCH</name>
<protein>
    <recommendedName>
        <fullName evidence="2">prephenate dehydratase</fullName>
        <ecNumber evidence="2">4.2.1.51</ecNumber>
    </recommendedName>
</protein>
<dbReference type="SUPFAM" id="SSF53850">
    <property type="entry name" value="Periplasmic binding protein-like II"/>
    <property type="match status" value="1"/>
</dbReference>
<dbReference type="NCBIfam" id="NF008865">
    <property type="entry name" value="PRK11898.1"/>
    <property type="match status" value="1"/>
</dbReference>
<organism evidence="10 11">
    <name type="scientific">Candidatus Iainarchaeum sp</name>
    <dbReference type="NCBI Taxonomy" id="3101447"/>
    <lineage>
        <taxon>Archaea</taxon>
        <taxon>Candidatus Iainarchaeota</taxon>
        <taxon>Candidatus Iainarchaeia</taxon>
        <taxon>Candidatus Iainarchaeales</taxon>
        <taxon>Candidatus Iainarchaeaceae</taxon>
        <taxon>Candidatus Iainarchaeum</taxon>
    </lineage>
</organism>
<evidence type="ECO:0000256" key="7">
    <source>
        <dbReference type="ARBA" id="ARBA00047848"/>
    </source>
</evidence>
<gene>
    <name evidence="10" type="primary">pheA</name>
    <name evidence="10" type="ORF">HA222_01940</name>
</gene>
<comment type="pathway">
    <text evidence="1">Amino-acid biosynthesis; L-phenylalanine biosynthesis; phenylpyruvate from prephenate: step 1/1.</text>
</comment>
<keyword evidence="5" id="KW-0584">Phenylalanine biosynthesis</keyword>
<dbReference type="Pfam" id="PF01842">
    <property type="entry name" value="ACT"/>
    <property type="match status" value="1"/>
</dbReference>
<evidence type="ECO:0000313" key="10">
    <source>
        <dbReference type="EMBL" id="HIH21408.1"/>
    </source>
</evidence>
<evidence type="ECO:0000256" key="6">
    <source>
        <dbReference type="ARBA" id="ARBA00023239"/>
    </source>
</evidence>
<evidence type="ECO:0000256" key="5">
    <source>
        <dbReference type="ARBA" id="ARBA00023222"/>
    </source>
</evidence>
<dbReference type="EC" id="4.2.1.51" evidence="2"/>
<evidence type="ECO:0000259" key="9">
    <source>
        <dbReference type="PROSITE" id="PS51671"/>
    </source>
</evidence>